<reference evidence="2 3" key="1">
    <citation type="submission" date="2018-10" db="EMBL/GenBank/DDBJ databases">
        <title>Phylogenomics of Brevibacillus.</title>
        <authorList>
            <person name="Dunlap C."/>
        </authorList>
    </citation>
    <scope>NUCLEOTIDE SEQUENCE [LARGE SCALE GENOMIC DNA]</scope>
    <source>
        <strain evidence="2 3">JCM 15716</strain>
    </source>
</reference>
<dbReference type="PANTHER" id="PTHR37298:SF1">
    <property type="entry name" value="UPF0111 PROTEIN YKAA"/>
    <property type="match status" value="1"/>
</dbReference>
<dbReference type="SUPFAM" id="SSF109755">
    <property type="entry name" value="PhoU-like"/>
    <property type="match status" value="1"/>
</dbReference>
<dbReference type="InterPro" id="IPR052912">
    <property type="entry name" value="UPF0111_domain"/>
</dbReference>
<dbReference type="AlphaFoldDB" id="A0A3M8DXJ5"/>
<gene>
    <name evidence="2" type="ORF">EDM56_04145</name>
</gene>
<proteinExistence type="inferred from homology"/>
<dbReference type="OrthoDB" id="9797568at2"/>
<comment type="caution">
    <text evidence="2">The sequence shown here is derived from an EMBL/GenBank/DDBJ whole genome shotgun (WGS) entry which is preliminary data.</text>
</comment>
<dbReference type="PANTHER" id="PTHR37298">
    <property type="entry name" value="UPF0111 PROTEIN YKAA"/>
    <property type="match status" value="1"/>
</dbReference>
<keyword evidence="3" id="KW-1185">Reference proteome</keyword>
<evidence type="ECO:0000313" key="2">
    <source>
        <dbReference type="EMBL" id="RNB91951.1"/>
    </source>
</evidence>
<dbReference type="RefSeq" id="WP_122916613.1">
    <property type="nucleotide sequence ID" value="NZ_RHHQ01000004.1"/>
</dbReference>
<accession>A0A3M8DXJ5</accession>
<dbReference type="InterPro" id="IPR038078">
    <property type="entry name" value="PhoU-like_sf"/>
</dbReference>
<comment type="similarity">
    <text evidence="1">Belongs to the UPF0111 family.</text>
</comment>
<evidence type="ECO:0000313" key="3">
    <source>
        <dbReference type="Proteomes" id="UP000271031"/>
    </source>
</evidence>
<sequence length="205" mass="23210">MFNSKKHNFFDHFEQLAAIVHKGTHLFSEMVGNYQEVEAKVAAIKEVEKEGDALVRKIMNELNSTFITPLEREDIHSLAHTLDTVLDLIDGVADRMFLYQVKQIDPGLLAQANILAKCTAKLIELIRTLRKLDHAVVTGIAREIKELEHESDRNYRKMVSQLLNAPGQDPIEAIKLKEIYDKLEDCADFAEDVSNLVEGIVLKNA</sequence>
<dbReference type="InterPro" id="IPR018445">
    <property type="entry name" value="Put_Phosphate_transp_reg"/>
</dbReference>
<name>A0A3M8DXJ5_9BACL</name>
<dbReference type="Proteomes" id="UP000271031">
    <property type="component" value="Unassembled WGS sequence"/>
</dbReference>
<protein>
    <submittedName>
        <fullName evidence="2">DUF47 domain-containing protein</fullName>
    </submittedName>
</protein>
<dbReference type="Pfam" id="PF01865">
    <property type="entry name" value="PhoU_div"/>
    <property type="match status" value="1"/>
</dbReference>
<evidence type="ECO:0000256" key="1">
    <source>
        <dbReference type="ARBA" id="ARBA00008591"/>
    </source>
</evidence>
<dbReference type="Gene3D" id="1.20.58.220">
    <property type="entry name" value="Phosphate transport system protein phou homolog 2, domain 2"/>
    <property type="match status" value="1"/>
</dbReference>
<organism evidence="2 3">
    <name type="scientific">Brevibacillus fluminis</name>
    <dbReference type="NCBI Taxonomy" id="511487"/>
    <lineage>
        <taxon>Bacteria</taxon>
        <taxon>Bacillati</taxon>
        <taxon>Bacillota</taxon>
        <taxon>Bacilli</taxon>
        <taxon>Bacillales</taxon>
        <taxon>Paenibacillaceae</taxon>
        <taxon>Brevibacillus</taxon>
    </lineage>
</organism>
<dbReference type="EMBL" id="RHHQ01000004">
    <property type="protein sequence ID" value="RNB91951.1"/>
    <property type="molecule type" value="Genomic_DNA"/>
</dbReference>